<reference evidence="8 9" key="1">
    <citation type="journal article" date="2013" name="Genome Announc.">
        <title>Draft Genome of the Marine Gammaproteobacterium Halomonas titanicae.</title>
        <authorList>
            <person name="Sanchez-Porro C."/>
            <person name="de la Haba R.R."/>
            <person name="Cruz-Hernandez N."/>
            <person name="Gonzalez J.M."/>
            <person name="Reyes-Guirao C."/>
            <person name="Navarro-Sampedro L."/>
            <person name="Carballo M."/>
            <person name="Ventosa A."/>
        </authorList>
    </citation>
    <scope>NUCLEOTIDE SEQUENCE [LARGE SCALE GENOMIC DNA]</scope>
    <source>
        <strain evidence="8 9">BH1</strain>
    </source>
</reference>
<evidence type="ECO:0000256" key="5">
    <source>
        <dbReference type="PIRNR" id="PIRNR019574"/>
    </source>
</evidence>
<dbReference type="Proteomes" id="UP000011651">
    <property type="component" value="Unassembled WGS sequence"/>
</dbReference>
<organism evidence="8 9">
    <name type="scientific">Vreelandella titanicae BH1</name>
    <dbReference type="NCBI Taxonomy" id="1204738"/>
    <lineage>
        <taxon>Bacteria</taxon>
        <taxon>Pseudomonadati</taxon>
        <taxon>Pseudomonadota</taxon>
        <taxon>Gammaproteobacteria</taxon>
        <taxon>Oceanospirillales</taxon>
        <taxon>Halomonadaceae</taxon>
        <taxon>Vreelandella</taxon>
    </lineage>
</organism>
<dbReference type="InterPro" id="IPR001188">
    <property type="entry name" value="Sperm_putr-bd"/>
</dbReference>
<dbReference type="PIRSF" id="PIRSF019574">
    <property type="entry name" value="Periplasmic_polyamine_BP"/>
    <property type="match status" value="1"/>
</dbReference>
<comment type="caution">
    <text evidence="8">The sequence shown here is derived from an EMBL/GenBank/DDBJ whole genome shotgun (WGS) entry which is preliminary data.</text>
</comment>
<comment type="similarity">
    <text evidence="5">Belongs to the bacterial solute-binding protein PotD/PotF family.</text>
</comment>
<dbReference type="GO" id="GO:0042597">
    <property type="term" value="C:periplasmic space"/>
    <property type="evidence" value="ECO:0007669"/>
    <property type="project" value="UniProtKB-SubCell"/>
</dbReference>
<proteinExistence type="inferred from homology"/>
<keyword evidence="2 5" id="KW-0813">Transport</keyword>
<evidence type="ECO:0000256" key="6">
    <source>
        <dbReference type="PIRSR" id="PIRSR019574-1"/>
    </source>
</evidence>
<dbReference type="Gene3D" id="3.40.190.10">
    <property type="entry name" value="Periplasmic binding protein-like II"/>
    <property type="match status" value="2"/>
</dbReference>
<dbReference type="PRINTS" id="PR00909">
    <property type="entry name" value="SPERMDNBNDNG"/>
</dbReference>
<accession>L9U7B5</accession>
<protein>
    <recommendedName>
        <fullName evidence="5">Putrescine-binding periplasmic protein</fullName>
    </recommendedName>
</protein>
<dbReference type="Pfam" id="PF13416">
    <property type="entry name" value="SBP_bac_8"/>
    <property type="match status" value="1"/>
</dbReference>
<dbReference type="PANTHER" id="PTHR30222:SF12">
    <property type="entry name" value="NORSPERMIDINE SENSOR"/>
    <property type="match status" value="1"/>
</dbReference>
<comment type="function">
    <text evidence="5">Required for the activity of the bacterial periplasmic transport system of putrescine.</text>
</comment>
<name>L9U7B5_9GAMM</name>
<dbReference type="EMBL" id="AOPO01000012">
    <property type="protein sequence ID" value="ELY20764.1"/>
    <property type="molecule type" value="Genomic_DNA"/>
</dbReference>
<dbReference type="AlphaFoldDB" id="L9U7B5"/>
<keyword evidence="4 5" id="KW-0574">Periplasm</keyword>
<evidence type="ECO:0000256" key="1">
    <source>
        <dbReference type="ARBA" id="ARBA00004418"/>
    </source>
</evidence>
<gene>
    <name evidence="8" type="ORF">HALTITAN_2439</name>
</gene>
<dbReference type="PANTHER" id="PTHR30222">
    <property type="entry name" value="SPERMIDINE/PUTRESCINE-BINDING PERIPLASMIC PROTEIN"/>
    <property type="match status" value="1"/>
</dbReference>
<feature type="binding site" evidence="6">
    <location>
        <position position="85"/>
    </location>
    <ligand>
        <name>spermidine</name>
        <dbReference type="ChEBI" id="CHEBI:57834"/>
    </ligand>
</feature>
<dbReference type="PATRIC" id="fig|1204738.3.peg.3700"/>
<evidence type="ECO:0000313" key="9">
    <source>
        <dbReference type="Proteomes" id="UP000011651"/>
    </source>
</evidence>
<dbReference type="InterPro" id="IPR006059">
    <property type="entry name" value="SBP"/>
</dbReference>
<evidence type="ECO:0000256" key="3">
    <source>
        <dbReference type="ARBA" id="ARBA00022729"/>
    </source>
</evidence>
<evidence type="ECO:0000256" key="2">
    <source>
        <dbReference type="ARBA" id="ARBA00022448"/>
    </source>
</evidence>
<feature type="signal peptide" evidence="7">
    <location>
        <begin position="1"/>
        <end position="27"/>
    </location>
</feature>
<feature type="chain" id="PRO_5004002896" description="Putrescine-binding periplasmic protein" evidence="7">
    <location>
        <begin position="28"/>
        <end position="369"/>
    </location>
</feature>
<dbReference type="SUPFAM" id="SSF53850">
    <property type="entry name" value="Periplasmic binding protein-like II"/>
    <property type="match status" value="1"/>
</dbReference>
<sequence>MIMGNIHKLSAAVAAISFAAAASAAHAEEVRVFNWSDYIAPETLEKFTERTGIEVTYDVYDSNEILDAALLAGRSGYDVVVPSTYYFTRQVKAGVFQPLNHELLPNLDNLNPELMANLETIDAGSEYSVPYMWGTNGIGYNVDRVKEILGDDAPVDSWALLFDPEITSALSEAGCGLSMLDSADEMLSPAMAYLGFDPLSENLDDIEAAGELIAEVRDDMTYFHSSRYVSDLANGDICVAAGYSGDIFQAADRAEEAGRDFTIAYSIPKEGAALWFDMMAVPADAPNTANAHAFINFILDPEIAAEITEYVRYANPNAAANEYLSDEIINDPAIYPETEVMQNLYVQAEKPQDVLRARTRIWNRVKSGR</sequence>
<evidence type="ECO:0000256" key="7">
    <source>
        <dbReference type="SAM" id="SignalP"/>
    </source>
</evidence>
<dbReference type="GO" id="GO:0015846">
    <property type="term" value="P:polyamine transport"/>
    <property type="evidence" value="ECO:0007669"/>
    <property type="project" value="InterPro"/>
</dbReference>
<dbReference type="CDD" id="cd13659">
    <property type="entry name" value="PBP2_PotF"/>
    <property type="match status" value="1"/>
</dbReference>
<keyword evidence="3 7" id="KW-0732">Signal</keyword>
<dbReference type="GO" id="GO:0019808">
    <property type="term" value="F:polyamine binding"/>
    <property type="evidence" value="ECO:0007669"/>
    <property type="project" value="InterPro"/>
</dbReference>
<feature type="binding site" evidence="6">
    <location>
        <position position="347"/>
    </location>
    <ligand>
        <name>spermidine</name>
        <dbReference type="ChEBI" id="CHEBI:57834"/>
    </ligand>
</feature>
<evidence type="ECO:0000256" key="4">
    <source>
        <dbReference type="ARBA" id="ARBA00022764"/>
    </source>
</evidence>
<evidence type="ECO:0000313" key="8">
    <source>
        <dbReference type="EMBL" id="ELY20764.1"/>
    </source>
</evidence>
<comment type="subcellular location">
    <subcellularLocation>
        <location evidence="1 5">Periplasm</location>
    </subcellularLocation>
</comment>